<evidence type="ECO:0000313" key="5">
    <source>
        <dbReference type="Proteomes" id="UP000183076"/>
    </source>
</evidence>
<feature type="domain" description="ATPase AAA-type core" evidence="2">
    <location>
        <begin position="183"/>
        <end position="367"/>
    </location>
</feature>
<dbReference type="CDD" id="cd01026">
    <property type="entry name" value="TOPRIM_OLD"/>
    <property type="match status" value="1"/>
</dbReference>
<sequence length="662" mass="73307">MKIDTLFIRNFRCFGAEAETLRFENGVTALVGGNGAGKTAALQALARLFGVSSAERQIQTRDFHLRPDQTELDPGATLSIECILSFPELDGLDEAAAADAVPDFFNHMAATGPGEPLKARMRLQAVWTDDGTPDGTVEEDIRWIGTLGDDYDWDECQRVAAVDRGTIQLVYVPATRNPADRVTDLLKGRLWRAAKWSDRLSKTTERGAKLIQKRFEREAPAEFIVERLTKRWRQVHEADTDTTPVLRLVESRLEELVRRVEFAFHPDEAGRERALVDLSDGQRSLFHIALTAATLETEKDALRLAAADSPFDQEKLRRAHLTILAIEEPENSLSPFFLSRIMNQARDIGALSSAQVLISSHSASILSRIKPDEVRYFRLDTTSRASSVKSLTLPDDATEAGKYVRLAVRAYPELYFARFVILGEGDSERIVLPLLAEAMGVPLDPSFVPVVPLGGRHVDHFWRLLDALKIPHATLIDLDLGRSHGGANTIRATVGSLAEIGNDLSNNLDVMMEVVELANLPALSDEEMTDGFAENNWMQALKDEGVFFSDPLDLDFAMLAAFPDAYKELDPGAHGPDDSEEALERKKAATLKKGGNAGLYDPEWDDCFIWYPYLFLSRSKPETHLAAINRIPKADLAANAPPELCALVQHVKMKLGLENGAD</sequence>
<name>A0A1H3CU49_9RHOB</name>
<organism evidence="4 5">
    <name type="scientific">Sulfitobacter pontiacus</name>
    <dbReference type="NCBI Taxonomy" id="60137"/>
    <lineage>
        <taxon>Bacteria</taxon>
        <taxon>Pseudomonadati</taxon>
        <taxon>Pseudomonadota</taxon>
        <taxon>Alphaproteobacteria</taxon>
        <taxon>Rhodobacterales</taxon>
        <taxon>Roseobacteraceae</taxon>
        <taxon>Sulfitobacter</taxon>
    </lineage>
</organism>
<dbReference type="InterPro" id="IPR027417">
    <property type="entry name" value="P-loop_NTPase"/>
</dbReference>
<dbReference type="GO" id="GO:0005524">
    <property type="term" value="F:ATP binding"/>
    <property type="evidence" value="ECO:0007669"/>
    <property type="project" value="InterPro"/>
</dbReference>
<dbReference type="GO" id="GO:0004519">
    <property type="term" value="F:endonuclease activity"/>
    <property type="evidence" value="ECO:0007669"/>
    <property type="project" value="UniProtKB-KW"/>
</dbReference>
<dbReference type="Pfam" id="PF13175">
    <property type="entry name" value="AAA_15"/>
    <property type="match status" value="1"/>
</dbReference>
<keyword evidence="4" id="KW-0540">Nuclease</keyword>
<dbReference type="InterPro" id="IPR051396">
    <property type="entry name" value="Bact_Antivir_Def_Nuclease"/>
</dbReference>
<dbReference type="InterPro" id="IPR003959">
    <property type="entry name" value="ATPase_AAA_core"/>
</dbReference>
<accession>A0A1H3CU49</accession>
<protein>
    <submittedName>
        <fullName evidence="4">Predicted ATP-dependent endonuclease of the OLD family, contains P-loop ATPase and TOPRIM domains</fullName>
    </submittedName>
</protein>
<keyword evidence="4" id="KW-0378">Hydrolase</keyword>
<dbReference type="Pfam" id="PF20469">
    <property type="entry name" value="OLD-like_TOPRIM"/>
    <property type="match status" value="1"/>
</dbReference>
<evidence type="ECO:0000313" key="4">
    <source>
        <dbReference type="EMBL" id="SDX57667.1"/>
    </source>
</evidence>
<gene>
    <name evidence="4" type="ORF">SAMN04488041_10950</name>
</gene>
<dbReference type="GO" id="GO:0016887">
    <property type="term" value="F:ATP hydrolysis activity"/>
    <property type="evidence" value="ECO:0007669"/>
    <property type="project" value="InterPro"/>
</dbReference>
<reference evidence="5" key="1">
    <citation type="submission" date="2016-10" db="EMBL/GenBank/DDBJ databases">
        <authorList>
            <person name="Varghese N."/>
            <person name="Submissions S."/>
        </authorList>
    </citation>
    <scope>NUCLEOTIDE SEQUENCE [LARGE SCALE GENOMIC DNA]</scope>
    <source>
        <strain evidence="5">DSM 10014</strain>
    </source>
</reference>
<dbReference type="InterPro" id="IPR034139">
    <property type="entry name" value="TOPRIM_OLD"/>
</dbReference>
<evidence type="ECO:0000259" key="3">
    <source>
        <dbReference type="Pfam" id="PF20469"/>
    </source>
</evidence>
<dbReference type="InterPro" id="IPR041685">
    <property type="entry name" value="AAA_GajA/Old/RecF-like"/>
</dbReference>
<feature type="domain" description="Endonuclease GajA/Old nuclease/RecF-like AAA" evidence="1">
    <location>
        <begin position="1"/>
        <end position="52"/>
    </location>
</feature>
<dbReference type="Pfam" id="PF13304">
    <property type="entry name" value="AAA_21"/>
    <property type="match status" value="1"/>
</dbReference>
<feature type="domain" description="OLD protein-like TOPRIM" evidence="3">
    <location>
        <begin position="416"/>
        <end position="479"/>
    </location>
</feature>
<keyword evidence="4" id="KW-0255">Endonuclease</keyword>
<dbReference type="SUPFAM" id="SSF52540">
    <property type="entry name" value="P-loop containing nucleoside triphosphate hydrolases"/>
    <property type="match status" value="1"/>
</dbReference>
<dbReference type="STRING" id="60137.SAMN04488041_10950"/>
<dbReference type="PANTHER" id="PTHR43581:SF4">
    <property type="entry name" value="ATP_GTP PHOSPHATASE"/>
    <property type="match status" value="1"/>
</dbReference>
<dbReference type="Gene3D" id="3.40.50.300">
    <property type="entry name" value="P-loop containing nucleotide triphosphate hydrolases"/>
    <property type="match status" value="2"/>
</dbReference>
<dbReference type="EMBL" id="FNNB01000009">
    <property type="protein sequence ID" value="SDX57667.1"/>
    <property type="molecule type" value="Genomic_DNA"/>
</dbReference>
<evidence type="ECO:0000259" key="1">
    <source>
        <dbReference type="Pfam" id="PF13175"/>
    </source>
</evidence>
<evidence type="ECO:0000259" key="2">
    <source>
        <dbReference type="Pfam" id="PF13304"/>
    </source>
</evidence>
<dbReference type="RefSeq" id="WP_074637369.1">
    <property type="nucleotide sequence ID" value="NZ_FNNB01000009.1"/>
</dbReference>
<proteinExistence type="predicted"/>
<dbReference type="PANTHER" id="PTHR43581">
    <property type="entry name" value="ATP/GTP PHOSPHATASE"/>
    <property type="match status" value="1"/>
</dbReference>
<dbReference type="AlphaFoldDB" id="A0A1H3CU49"/>
<dbReference type="Proteomes" id="UP000183076">
    <property type="component" value="Unassembled WGS sequence"/>
</dbReference>